<dbReference type="Proteomes" id="UP000326789">
    <property type="component" value="Unassembled WGS sequence"/>
</dbReference>
<protein>
    <submittedName>
        <fullName evidence="9">SLC13 family permease</fullName>
    </submittedName>
</protein>
<sequence length="575" mass="62414">MNTAYFVILVFVIAIIALIVKYQNKPEKVFGIVLLTLYGTQTVSTEQVINSLSNPGVLTLVLLIICSFSLEKTYLLRKVAQFVINPSYNATWVKLFSITALSSAFLNNTAIVSTLIAPIRANGAHPASKLLLPLSYAAILGGTLTLIGTSTNLIVNSMVLDAGLPSLSFFDFSLIGSIVVLGCGVTLFILSHWLPNNMEHTATQTEYFIDAKVSAGSPLVGKSIQRNGLRNLHSLFLVEIHRSGRTISPVSSSELIQENDRLLFSGDIRKVTQITQFPGLSLFAHKEEKLSHNLKEVVLRPESTLVNKRLNEIGFRALFNAAVVAIRRDGHNVSGKLGEVALKAGDCLVLAVGDDYDQRNNITKNFIQLQELKADRLLKGPQEAVAILGFLCAITLAAFELSPLLNNLIFLFGALLLSGALKTNEVIRRLPVQIWLVISSALLLSQALTNTNAIDLLRGVIADQAELMTPLSGLLMVYVITWLLTESVTNNAAAALVFPIAYALAISLDANVHSYILAVAFGASASFISPYGYQTNLMVYNAGQYCIKDYIKIGIPISIVYSSLVLVTIVTIYGV</sequence>
<dbReference type="GO" id="GO:0006813">
    <property type="term" value="P:potassium ion transport"/>
    <property type="evidence" value="ECO:0007669"/>
    <property type="project" value="InterPro"/>
</dbReference>
<dbReference type="Pfam" id="PF02080">
    <property type="entry name" value="TrkA_C"/>
    <property type="match status" value="2"/>
</dbReference>
<gene>
    <name evidence="9" type="ORF">F2P58_13445</name>
</gene>
<comment type="subcellular location">
    <subcellularLocation>
        <location evidence="1">Membrane</location>
        <topology evidence="1">Multi-pass membrane protein</topology>
    </subcellularLocation>
</comment>
<dbReference type="PANTHER" id="PTHR43652">
    <property type="entry name" value="BASIC AMINO ACID ANTIPORTER YFCC-RELATED"/>
    <property type="match status" value="1"/>
</dbReference>
<dbReference type="PROSITE" id="PS51202">
    <property type="entry name" value="RCK_C"/>
    <property type="match status" value="2"/>
</dbReference>
<feature type="domain" description="RCK C-terminal" evidence="8">
    <location>
        <begin position="196"/>
        <end position="280"/>
    </location>
</feature>
<dbReference type="EMBL" id="VWSE01000007">
    <property type="protein sequence ID" value="KAB0287681.1"/>
    <property type="molecule type" value="Genomic_DNA"/>
</dbReference>
<feature type="transmembrane region" description="Helical" evidence="7">
    <location>
        <begin position="6"/>
        <end position="22"/>
    </location>
</feature>
<name>A0A5N3R1F2_9VIBR</name>
<evidence type="ECO:0000313" key="9">
    <source>
        <dbReference type="EMBL" id="KAB0287681.1"/>
    </source>
</evidence>
<dbReference type="GO" id="GO:0005886">
    <property type="term" value="C:plasma membrane"/>
    <property type="evidence" value="ECO:0007669"/>
    <property type="project" value="TreeGrafter"/>
</dbReference>
<keyword evidence="3 7" id="KW-0812">Transmembrane</keyword>
<proteinExistence type="predicted"/>
<feature type="transmembrane region" description="Helical" evidence="7">
    <location>
        <begin position="553"/>
        <end position="573"/>
    </location>
</feature>
<feature type="transmembrane region" description="Helical" evidence="7">
    <location>
        <begin position="430"/>
        <end position="447"/>
    </location>
</feature>
<keyword evidence="2" id="KW-0813">Transport</keyword>
<evidence type="ECO:0000256" key="2">
    <source>
        <dbReference type="ARBA" id="ARBA00022448"/>
    </source>
</evidence>
<dbReference type="Pfam" id="PF03600">
    <property type="entry name" value="CitMHS"/>
    <property type="match status" value="1"/>
</dbReference>
<evidence type="ECO:0000256" key="7">
    <source>
        <dbReference type="SAM" id="Phobius"/>
    </source>
</evidence>
<evidence type="ECO:0000259" key="8">
    <source>
        <dbReference type="PROSITE" id="PS51202"/>
    </source>
</evidence>
<feature type="transmembrane region" description="Helical" evidence="7">
    <location>
        <begin position="57"/>
        <end position="75"/>
    </location>
</feature>
<feature type="transmembrane region" description="Helical" evidence="7">
    <location>
        <begin position="467"/>
        <end position="485"/>
    </location>
</feature>
<feature type="transmembrane region" description="Helical" evidence="7">
    <location>
        <begin position="514"/>
        <end position="533"/>
    </location>
</feature>
<dbReference type="PANTHER" id="PTHR43652:SF2">
    <property type="entry name" value="BASIC AMINO ACID ANTIPORTER YFCC-RELATED"/>
    <property type="match status" value="1"/>
</dbReference>
<feature type="domain" description="RCK C-terminal" evidence="8">
    <location>
        <begin position="282"/>
        <end position="368"/>
    </location>
</feature>
<organism evidence="9 10">
    <name type="scientific">Vibrio fortis</name>
    <dbReference type="NCBI Taxonomy" id="212667"/>
    <lineage>
        <taxon>Bacteria</taxon>
        <taxon>Pseudomonadati</taxon>
        <taxon>Pseudomonadota</taxon>
        <taxon>Gammaproteobacteria</taxon>
        <taxon>Vibrionales</taxon>
        <taxon>Vibrionaceae</taxon>
        <taxon>Vibrio</taxon>
    </lineage>
</organism>
<evidence type="ECO:0000256" key="6">
    <source>
        <dbReference type="ARBA" id="ARBA00023136"/>
    </source>
</evidence>
<reference evidence="9 10" key="1">
    <citation type="submission" date="2019-09" db="EMBL/GenBank/DDBJ databases">
        <title>Whole genome sequence of Vibrio fortis.</title>
        <authorList>
            <person name="Das S.K."/>
        </authorList>
    </citation>
    <scope>NUCLEOTIDE SEQUENCE [LARGE SCALE GENOMIC DNA]</scope>
    <source>
        <strain evidence="9 10">AN60</strain>
    </source>
</reference>
<feature type="transmembrane region" description="Helical" evidence="7">
    <location>
        <begin position="130"/>
        <end position="155"/>
    </location>
</feature>
<dbReference type="SUPFAM" id="SSF116726">
    <property type="entry name" value="TrkA C-terminal domain-like"/>
    <property type="match status" value="2"/>
</dbReference>
<evidence type="ECO:0000256" key="3">
    <source>
        <dbReference type="ARBA" id="ARBA00022692"/>
    </source>
</evidence>
<accession>A0A5N3R1F2</accession>
<dbReference type="InterPro" id="IPR051679">
    <property type="entry name" value="DASS-Related_Transporters"/>
</dbReference>
<comment type="caution">
    <text evidence="9">The sequence shown here is derived from an EMBL/GenBank/DDBJ whole genome shotgun (WGS) entry which is preliminary data.</text>
</comment>
<evidence type="ECO:0000256" key="1">
    <source>
        <dbReference type="ARBA" id="ARBA00004141"/>
    </source>
</evidence>
<feature type="transmembrane region" description="Helical" evidence="7">
    <location>
        <begin position="405"/>
        <end position="423"/>
    </location>
</feature>
<evidence type="ECO:0000256" key="4">
    <source>
        <dbReference type="ARBA" id="ARBA00022737"/>
    </source>
</evidence>
<evidence type="ECO:0000256" key="5">
    <source>
        <dbReference type="ARBA" id="ARBA00022989"/>
    </source>
</evidence>
<keyword evidence="5 7" id="KW-1133">Transmembrane helix</keyword>
<dbReference type="Gene3D" id="3.30.70.1450">
    <property type="entry name" value="Regulator of K+ conductance, C-terminal domain"/>
    <property type="match status" value="2"/>
</dbReference>
<feature type="transmembrane region" description="Helical" evidence="7">
    <location>
        <begin position="95"/>
        <end position="118"/>
    </location>
</feature>
<dbReference type="GO" id="GO:0008324">
    <property type="term" value="F:monoatomic cation transmembrane transporter activity"/>
    <property type="evidence" value="ECO:0007669"/>
    <property type="project" value="InterPro"/>
</dbReference>
<evidence type="ECO:0000313" key="10">
    <source>
        <dbReference type="Proteomes" id="UP000326789"/>
    </source>
</evidence>
<dbReference type="AlphaFoldDB" id="A0A5N3R1F2"/>
<dbReference type="InterPro" id="IPR006037">
    <property type="entry name" value="RCK_C"/>
</dbReference>
<keyword evidence="4" id="KW-0677">Repeat</keyword>
<dbReference type="InterPro" id="IPR004680">
    <property type="entry name" value="Cit_transptr-like_dom"/>
</dbReference>
<keyword evidence="6 7" id="KW-0472">Membrane</keyword>
<feature type="transmembrane region" description="Helical" evidence="7">
    <location>
        <begin position="167"/>
        <end position="190"/>
    </location>
</feature>
<dbReference type="InterPro" id="IPR036721">
    <property type="entry name" value="RCK_C_sf"/>
</dbReference>